<accession>A0ACB9YQN1</accession>
<comment type="caution">
    <text evidence="1">The sequence shown here is derived from an EMBL/GenBank/DDBJ whole genome shotgun (WGS) entry which is preliminary data.</text>
</comment>
<keyword evidence="2" id="KW-1185">Reference proteome</keyword>
<feature type="non-terminal residue" evidence="1">
    <location>
        <position position="153"/>
    </location>
</feature>
<organism evidence="1 2">
    <name type="scientific">Hypoxylon rubiginosum</name>
    <dbReference type="NCBI Taxonomy" id="110542"/>
    <lineage>
        <taxon>Eukaryota</taxon>
        <taxon>Fungi</taxon>
        <taxon>Dikarya</taxon>
        <taxon>Ascomycota</taxon>
        <taxon>Pezizomycotina</taxon>
        <taxon>Sordariomycetes</taxon>
        <taxon>Xylariomycetidae</taxon>
        <taxon>Xylariales</taxon>
        <taxon>Hypoxylaceae</taxon>
        <taxon>Hypoxylon</taxon>
    </lineage>
</organism>
<evidence type="ECO:0000313" key="2">
    <source>
        <dbReference type="Proteomes" id="UP001497700"/>
    </source>
</evidence>
<reference evidence="1 2" key="1">
    <citation type="journal article" date="2022" name="New Phytol.">
        <title>Ecological generalism drives hyperdiversity of secondary metabolite gene clusters in xylarialean endophytes.</title>
        <authorList>
            <person name="Franco M.E.E."/>
            <person name="Wisecaver J.H."/>
            <person name="Arnold A.E."/>
            <person name="Ju Y.M."/>
            <person name="Slot J.C."/>
            <person name="Ahrendt S."/>
            <person name="Moore L.P."/>
            <person name="Eastman K.E."/>
            <person name="Scott K."/>
            <person name="Konkel Z."/>
            <person name="Mondo S.J."/>
            <person name="Kuo A."/>
            <person name="Hayes R.D."/>
            <person name="Haridas S."/>
            <person name="Andreopoulos B."/>
            <person name="Riley R."/>
            <person name="LaButti K."/>
            <person name="Pangilinan J."/>
            <person name="Lipzen A."/>
            <person name="Amirebrahimi M."/>
            <person name="Yan J."/>
            <person name="Adam C."/>
            <person name="Keymanesh K."/>
            <person name="Ng V."/>
            <person name="Louie K."/>
            <person name="Northen T."/>
            <person name="Drula E."/>
            <person name="Henrissat B."/>
            <person name="Hsieh H.M."/>
            <person name="Youens-Clark K."/>
            <person name="Lutzoni F."/>
            <person name="Miadlikowska J."/>
            <person name="Eastwood D.C."/>
            <person name="Hamelin R.C."/>
            <person name="Grigoriev I.V."/>
            <person name="U'Ren J.M."/>
        </authorList>
    </citation>
    <scope>NUCLEOTIDE SEQUENCE [LARGE SCALE GENOMIC DNA]</scope>
    <source>
        <strain evidence="1 2">CBS 119005</strain>
    </source>
</reference>
<evidence type="ECO:0000313" key="1">
    <source>
        <dbReference type="EMBL" id="KAI4861468.1"/>
    </source>
</evidence>
<proteinExistence type="predicted"/>
<protein>
    <submittedName>
        <fullName evidence="1">Uncharacterized protein</fullName>
    </submittedName>
</protein>
<dbReference type="Proteomes" id="UP001497700">
    <property type="component" value="Unassembled WGS sequence"/>
</dbReference>
<name>A0ACB9YQN1_9PEZI</name>
<gene>
    <name evidence="1" type="ORF">F4820DRAFT_433565</name>
</gene>
<sequence length="153" mass="16863">MEMASMDSNAQPSSSTTTKPGFTAMPDLSSQPQPDKLLLEPPYHLVVYGGGKTLVEVLCSHSPTLELLAGYLKRYCKTNNKDVRRPPVVDIQLHQSMFGFGVSYDRLTMTVEGRNPDCLVSPMLVLSFVEGVLGYKNVSGDGSSWIFRRDIGF</sequence>
<dbReference type="EMBL" id="MU393551">
    <property type="protein sequence ID" value="KAI4861468.1"/>
    <property type="molecule type" value="Genomic_DNA"/>
</dbReference>